<name>A0A3G9J9K7_9FIRM</name>
<dbReference type="Pfam" id="PF08011">
    <property type="entry name" value="PDDEXK_9"/>
    <property type="match status" value="1"/>
</dbReference>
<feature type="domain" description="AAA-ATPase-like" evidence="1">
    <location>
        <begin position="7"/>
        <end position="235"/>
    </location>
</feature>
<proteinExistence type="predicted"/>
<dbReference type="Proteomes" id="UP000268059">
    <property type="component" value="Chromosome"/>
</dbReference>
<protein>
    <recommendedName>
        <fullName evidence="1">AAA-ATPase-like domain-containing protein</fullName>
    </recommendedName>
</protein>
<dbReference type="KEGG" id="ebm:SG0102_21660"/>
<dbReference type="AlphaFoldDB" id="A0A3G9J9K7"/>
<dbReference type="PANTHER" id="PTHR34825">
    <property type="entry name" value="CONSERVED PROTEIN, WITH A WEAK D-GALACTARATE DEHYDRATASE/ALTRONATE HYDROLASE DOMAIN"/>
    <property type="match status" value="1"/>
</dbReference>
<dbReference type="InParanoid" id="A0A3G9J9K7"/>
<dbReference type="PANTHER" id="PTHR34825:SF1">
    <property type="entry name" value="AAA-ATPASE-LIKE DOMAIN-CONTAINING PROTEIN"/>
    <property type="match status" value="1"/>
</dbReference>
<sequence>MKRIPNSTDDFKTMIDKNMYFVDKSMLIEHIMDDQISLIPRPRRFGKTLNMSMLKYFYSIKEKDNAYLFHDLKITHSIAMKDQNQFPVIMLTLKDMIGEDFESALYDFKFSVAHYLSMHQELLHSSKIDANTMYLLQSYWNRTANDKDYELSLYTLSVALYQHYEKKVIILIDEYDVPLQNAYAFDLKYHDSEYTFYNKMALFFKILFSKTFKSNLFLEKAVLTGCLRIAKESIFTGMNNLEVHSIFDNNTATDFGFTQEEINSLLQAFSLTQYSHQIKDWYDGYHFGKADIYNPWSVMNYLKNINNGNTTKPISYWANTSGNDIIYHYISKADASMKQEFDALVNDHPIVKEIHGDLTYRELDSIDHIYSFLLFTGYLKYQKEVRSGCYELSIPNKEIKEIYTRTFNQWFKEEKRSYGPKILNAFLSGDPNEASLLLNAFMNKTISYYDTLNENSYHMMLIGLLSSVELVSNREAGLGRFDIAYIPGDVYSTAFIIECKVAPSDQKRQDSALTALSQIRNKGYAQSLKRQGYRKIHCYGNVIQLSIF</sequence>
<dbReference type="InterPro" id="IPR012547">
    <property type="entry name" value="PDDEXK_9"/>
</dbReference>
<dbReference type="RefSeq" id="WP_162300202.1">
    <property type="nucleotide sequence ID" value="NZ_AP019309.1"/>
</dbReference>
<keyword evidence="3" id="KW-1185">Reference proteome</keyword>
<organism evidence="2 3">
    <name type="scientific">Intestinibaculum porci</name>
    <dbReference type="NCBI Taxonomy" id="2487118"/>
    <lineage>
        <taxon>Bacteria</taxon>
        <taxon>Bacillati</taxon>
        <taxon>Bacillota</taxon>
        <taxon>Erysipelotrichia</taxon>
        <taxon>Erysipelotrichales</taxon>
        <taxon>Erysipelotrichaceae</taxon>
        <taxon>Intestinibaculum</taxon>
    </lineage>
</organism>
<evidence type="ECO:0000259" key="1">
    <source>
        <dbReference type="Pfam" id="PF09820"/>
    </source>
</evidence>
<dbReference type="InterPro" id="IPR018631">
    <property type="entry name" value="AAA-ATPase-like_dom"/>
</dbReference>
<evidence type="ECO:0000313" key="3">
    <source>
        <dbReference type="Proteomes" id="UP000268059"/>
    </source>
</evidence>
<dbReference type="EMBL" id="AP019309">
    <property type="protein sequence ID" value="BBH27232.1"/>
    <property type="molecule type" value="Genomic_DNA"/>
</dbReference>
<evidence type="ECO:0000313" key="2">
    <source>
        <dbReference type="EMBL" id="BBH27232.1"/>
    </source>
</evidence>
<gene>
    <name evidence="2" type="ORF">SG0102_21660</name>
</gene>
<dbReference type="Pfam" id="PF09820">
    <property type="entry name" value="AAA-ATPase_like"/>
    <property type="match status" value="1"/>
</dbReference>
<reference evidence="2 3" key="1">
    <citation type="submission" date="2018-11" db="EMBL/GenBank/DDBJ databases">
        <title>Novel Erysipelotrichaceae bacterium isolated from small intestine of a swine.</title>
        <authorList>
            <person name="Kim J.S."/>
            <person name="Choe H."/>
            <person name="Lee Y.R."/>
            <person name="Kim K.M."/>
            <person name="Park D.S."/>
        </authorList>
    </citation>
    <scope>NUCLEOTIDE SEQUENCE [LARGE SCALE GENOMIC DNA]</scope>
    <source>
        <strain evidence="2 3">SG0102</strain>
    </source>
</reference>
<accession>A0A3G9J9K7</accession>